<dbReference type="GO" id="GO:0005886">
    <property type="term" value="C:plasma membrane"/>
    <property type="evidence" value="ECO:0007669"/>
    <property type="project" value="TreeGrafter"/>
</dbReference>
<protein>
    <recommendedName>
        <fullName evidence="1">MACPF domain-containing protein</fullName>
    </recommendedName>
</protein>
<comment type="caution">
    <text evidence="2">The sequence shown here is derived from an EMBL/GenBank/DDBJ whole genome shotgun (WGS) entry which is preliminary data.</text>
</comment>
<dbReference type="PANTHER" id="PTHR33199:SF8">
    <property type="entry name" value="MACPF DOMAIN-CONTAINING PROTEIN NSL1"/>
    <property type="match status" value="1"/>
</dbReference>
<dbReference type="Pfam" id="PF01823">
    <property type="entry name" value="MACPF"/>
    <property type="match status" value="1"/>
</dbReference>
<dbReference type="PANTHER" id="PTHR33199">
    <property type="entry name" value="MACPF DOMAIN-CONTAINING PROTEIN CAD1"/>
    <property type="match status" value="1"/>
</dbReference>
<dbReference type="GO" id="GO:2000031">
    <property type="term" value="P:regulation of salicylic acid mediated signaling pathway"/>
    <property type="evidence" value="ECO:0007669"/>
    <property type="project" value="InterPro"/>
</dbReference>
<dbReference type="InterPro" id="IPR044663">
    <property type="entry name" value="CAD1/NSL1-like"/>
</dbReference>
<gene>
    <name evidence="2" type="ORF">Scep_028276</name>
</gene>
<evidence type="ECO:0000313" key="2">
    <source>
        <dbReference type="EMBL" id="KAK9089194.1"/>
    </source>
</evidence>
<accession>A0AAP0E9M2</accession>
<sequence>MNSNRLSPQSAAEKAVSVIGFGFDLSNDVRLPHCKSGPSGLRLIELDEGLGRDLVLPGGIVVPNVPKSVKCDKGERTRFRSDVVSFHQMSEKFNQELSLSGKIPSGLFNSMFGFSGNWQKDATSTKTLALDGWFITLYNIELARSHIVLSEHVKKEVPFTWDPLALAGFIEKYGTHIIVGVKMGGKDVIHIKQLRNSNLQPAAVQKLLKSLADERFPEDPNGMSFLNSNELRRKDEQLIAGEQNVPVAKSIWPIISLSKAEDMLGVRVRRGGIDNGQTHGQWLSTVSKSPDVISLSLVPISSLLSGVSGGGFLVHAMNLYLRYKPPIEELHQFLEFQLPRQWAPVYGDLPLGLQRKKHASPSLQFTFMGPKLFVNTVQIKCSKLKDPDKVNTTNRPVTGMRLYLEGKKSDHLAIHLQHLSTLPEILRPSDDNHLVIEDEIPSERGYYEPVKWSLLSHVCTAPVEYTGARSDDSAAIVTNAWLDVQDIGMRRVLFLKLGFSLVTPAKIRRSEWDGPTSLSRKSGSISMLFSTRFSGARLPVEKPNKVDLNSAVFPGGPPDLARAAKMLKFVDTKEMVRGPEHSPGYWVVTGAKLCIEGAKISLKLKYSLLTIVSDDDRLLML</sequence>
<proteinExistence type="predicted"/>
<feature type="domain" description="MACPF" evidence="1">
    <location>
        <begin position="2"/>
        <end position="334"/>
    </location>
</feature>
<evidence type="ECO:0000313" key="3">
    <source>
        <dbReference type="Proteomes" id="UP001419268"/>
    </source>
</evidence>
<dbReference type="EMBL" id="JBBNAG010000012">
    <property type="protein sequence ID" value="KAK9089194.1"/>
    <property type="molecule type" value="Genomic_DNA"/>
</dbReference>
<dbReference type="SMART" id="SM00457">
    <property type="entry name" value="MACPF"/>
    <property type="match status" value="1"/>
</dbReference>
<keyword evidence="3" id="KW-1185">Reference proteome</keyword>
<organism evidence="2 3">
    <name type="scientific">Stephania cephalantha</name>
    <dbReference type="NCBI Taxonomy" id="152367"/>
    <lineage>
        <taxon>Eukaryota</taxon>
        <taxon>Viridiplantae</taxon>
        <taxon>Streptophyta</taxon>
        <taxon>Embryophyta</taxon>
        <taxon>Tracheophyta</taxon>
        <taxon>Spermatophyta</taxon>
        <taxon>Magnoliopsida</taxon>
        <taxon>Ranunculales</taxon>
        <taxon>Menispermaceae</taxon>
        <taxon>Menispermoideae</taxon>
        <taxon>Cissampelideae</taxon>
        <taxon>Stephania</taxon>
    </lineage>
</organism>
<reference evidence="2 3" key="1">
    <citation type="submission" date="2024-01" db="EMBL/GenBank/DDBJ databases">
        <title>Genome assemblies of Stephania.</title>
        <authorList>
            <person name="Yang L."/>
        </authorList>
    </citation>
    <scope>NUCLEOTIDE SEQUENCE [LARGE SCALE GENOMIC DNA]</scope>
    <source>
        <strain evidence="2">JXDWG</strain>
        <tissue evidence="2">Leaf</tissue>
    </source>
</reference>
<dbReference type="InterPro" id="IPR020864">
    <property type="entry name" value="MACPF"/>
</dbReference>
<name>A0AAP0E9M2_9MAGN</name>
<evidence type="ECO:0000259" key="1">
    <source>
        <dbReference type="PROSITE" id="PS51412"/>
    </source>
</evidence>
<dbReference type="PROSITE" id="PS51412">
    <property type="entry name" value="MACPF_2"/>
    <property type="match status" value="1"/>
</dbReference>
<dbReference type="Proteomes" id="UP001419268">
    <property type="component" value="Unassembled WGS sequence"/>
</dbReference>
<dbReference type="AlphaFoldDB" id="A0AAP0E9M2"/>
<dbReference type="GO" id="GO:0009626">
    <property type="term" value="P:plant-type hypersensitive response"/>
    <property type="evidence" value="ECO:0007669"/>
    <property type="project" value="TreeGrafter"/>
</dbReference>